<dbReference type="PROSITE" id="PS01360">
    <property type="entry name" value="ZF_MYND_1"/>
    <property type="match status" value="1"/>
</dbReference>
<evidence type="ECO:0000256" key="1">
    <source>
        <dbReference type="ARBA" id="ARBA00022723"/>
    </source>
</evidence>
<keyword evidence="3" id="KW-0862">Zinc</keyword>
<dbReference type="AlphaFoldDB" id="A0A0F4GJG5"/>
<dbReference type="InterPro" id="IPR002893">
    <property type="entry name" value="Znf_MYND"/>
</dbReference>
<keyword evidence="2 4" id="KW-0863">Zinc-finger</keyword>
<name>A0A0F4GJG5_9PEZI</name>
<dbReference type="Proteomes" id="UP000033647">
    <property type="component" value="Unassembled WGS sequence"/>
</dbReference>
<evidence type="ECO:0000259" key="5">
    <source>
        <dbReference type="PROSITE" id="PS50865"/>
    </source>
</evidence>
<dbReference type="PANTHER" id="PTHR28069">
    <property type="entry name" value="GH20023P"/>
    <property type="match status" value="1"/>
</dbReference>
<organism evidence="6 7">
    <name type="scientific">Zymoseptoria brevis</name>
    <dbReference type="NCBI Taxonomy" id="1047168"/>
    <lineage>
        <taxon>Eukaryota</taxon>
        <taxon>Fungi</taxon>
        <taxon>Dikarya</taxon>
        <taxon>Ascomycota</taxon>
        <taxon>Pezizomycotina</taxon>
        <taxon>Dothideomycetes</taxon>
        <taxon>Dothideomycetidae</taxon>
        <taxon>Mycosphaerellales</taxon>
        <taxon>Mycosphaerellaceae</taxon>
        <taxon>Zymoseptoria</taxon>
    </lineage>
</organism>
<dbReference type="Gene3D" id="6.10.140.2220">
    <property type="match status" value="1"/>
</dbReference>
<proteinExistence type="predicted"/>
<keyword evidence="7" id="KW-1185">Reference proteome</keyword>
<evidence type="ECO:0000313" key="6">
    <source>
        <dbReference type="EMBL" id="KJX97554.1"/>
    </source>
</evidence>
<comment type="caution">
    <text evidence="6">The sequence shown here is derived from an EMBL/GenBank/DDBJ whole genome shotgun (WGS) entry which is preliminary data.</text>
</comment>
<protein>
    <submittedName>
        <fullName evidence="6">Zinc finger mynd domain-containing protein 17</fullName>
    </submittedName>
</protein>
<evidence type="ECO:0000256" key="3">
    <source>
        <dbReference type="ARBA" id="ARBA00022833"/>
    </source>
</evidence>
<dbReference type="STRING" id="1047168.A0A0F4GJG5"/>
<accession>A0A0F4GJG5</accession>
<dbReference type="EMBL" id="LAFY01000473">
    <property type="protein sequence ID" value="KJX97554.1"/>
    <property type="molecule type" value="Genomic_DNA"/>
</dbReference>
<dbReference type="InterPro" id="IPR046824">
    <property type="entry name" value="Mss51-like_C"/>
</dbReference>
<keyword evidence="1" id="KW-0479">Metal-binding</keyword>
<feature type="domain" description="MYND-type" evidence="5">
    <location>
        <begin position="18"/>
        <end position="57"/>
    </location>
</feature>
<dbReference type="OrthoDB" id="432970at2759"/>
<evidence type="ECO:0000313" key="7">
    <source>
        <dbReference type="Proteomes" id="UP000033647"/>
    </source>
</evidence>
<reference evidence="6 7" key="1">
    <citation type="submission" date="2015-03" db="EMBL/GenBank/DDBJ databases">
        <title>RNA-seq based gene annotation and comparative genomics of four Zymoseptoria species reveal species-specific pathogenicity related genes and transposable element activity.</title>
        <authorList>
            <person name="Grandaubert J."/>
            <person name="Bhattacharyya A."/>
            <person name="Stukenbrock E.H."/>
        </authorList>
    </citation>
    <scope>NUCLEOTIDE SEQUENCE [LARGE SCALE GENOMIC DNA]</scope>
    <source>
        <strain evidence="6 7">Zb18110</strain>
    </source>
</reference>
<evidence type="ECO:0000256" key="4">
    <source>
        <dbReference type="PROSITE-ProRule" id="PRU00134"/>
    </source>
</evidence>
<gene>
    <name evidence="6" type="ORF">TI39_contig481g00013</name>
</gene>
<dbReference type="GO" id="GO:0008270">
    <property type="term" value="F:zinc ion binding"/>
    <property type="evidence" value="ECO:0007669"/>
    <property type="project" value="UniProtKB-KW"/>
</dbReference>
<dbReference type="SUPFAM" id="SSF144232">
    <property type="entry name" value="HIT/MYND zinc finger-like"/>
    <property type="match status" value="1"/>
</dbReference>
<dbReference type="Pfam" id="PF20179">
    <property type="entry name" value="MSS51_C"/>
    <property type="match status" value="1"/>
</dbReference>
<dbReference type="PROSITE" id="PS50865">
    <property type="entry name" value="ZF_MYND_2"/>
    <property type="match status" value="1"/>
</dbReference>
<dbReference type="Pfam" id="PF01753">
    <property type="entry name" value="zf-MYND"/>
    <property type="match status" value="1"/>
</dbReference>
<dbReference type="PANTHER" id="PTHR28069:SF2">
    <property type="entry name" value="GH20023P"/>
    <property type="match status" value="1"/>
</dbReference>
<evidence type="ECO:0000256" key="2">
    <source>
        <dbReference type="ARBA" id="ARBA00022771"/>
    </source>
</evidence>
<sequence>MAPTPITCPILAIRGQVCFRCLKHPLKLLRCSGCQLVHYCSKKCQKLDWKTHHRGLCKVLAMNNEKREQDEKQEKTWDEYRKATWNSLKAGTYDRDEQTFVESLDECQLGDWVSIVLAQPCCIGCHQTRFPLFQQGLTLDTCETCRFVTACSRCSKDHSESLCQEARLMTDVALRKQAMRRKDLKQKIQAVVGFPIASPRTLAQYRPLQTFGGWNDFLQEVPLRYDESEPFDDIITPAMATDCSSMTVTIVASLEHARTDLLDKEQLLLHIIGASALEVGRTNLFEDVLHLLPPLKRLHIVFVGPNANVSIFGPSYLWNANICPACLHLGRQFVYSSVRGTYQDYVGSSDYRKPDLAVIFNSGDSDSIPSLWGLVDKEPAAPITSHLLDSSTLTLRTTYTKLEATEEVQELDNLGANFVMRPEQNKWRGMVPAPEIIGALKDEDVEEHAFWYQNNFWYIFEGSKGQK</sequence>